<protein>
    <submittedName>
        <fullName evidence="2">Uncharacterized protein</fullName>
    </submittedName>
</protein>
<dbReference type="AlphaFoldDB" id="A0A398CT39"/>
<feature type="transmembrane region" description="Helical" evidence="1">
    <location>
        <begin position="52"/>
        <end position="75"/>
    </location>
</feature>
<comment type="caution">
    <text evidence="2">The sequence shown here is derived from an EMBL/GenBank/DDBJ whole genome shotgun (WGS) entry which is preliminary data.</text>
</comment>
<evidence type="ECO:0000313" key="3">
    <source>
        <dbReference type="Proteomes" id="UP000266328"/>
    </source>
</evidence>
<keyword evidence="1" id="KW-0812">Transmembrane</keyword>
<sequence>MNKRMLWSRILCVIGLAMMPIDIVTFVGLGMWGGGKLPPVEVAPNQSLLESLISIIFYVSILAGSGLAALGALLGKSHHRKLLYGALGLTVCGLTTVFLALNFYVDAAPWWVFVALTYPIGLIMSLVGAVLVIVESFRRPPVPKENVEAT</sequence>
<keyword evidence="3" id="KW-1185">Reference proteome</keyword>
<evidence type="ECO:0000256" key="1">
    <source>
        <dbReference type="SAM" id="Phobius"/>
    </source>
</evidence>
<keyword evidence="1" id="KW-1133">Transmembrane helix</keyword>
<feature type="transmembrane region" description="Helical" evidence="1">
    <location>
        <begin position="12"/>
        <end position="32"/>
    </location>
</feature>
<name>A0A398CT39_9BACT</name>
<accession>A0A398CT39</accession>
<organism evidence="2 3">
    <name type="scientific">Candidatus Cryosericum terrychapinii</name>
    <dbReference type="NCBI Taxonomy" id="2290919"/>
    <lineage>
        <taxon>Bacteria</taxon>
        <taxon>Pseudomonadati</taxon>
        <taxon>Caldisericota/Cryosericota group</taxon>
        <taxon>Candidatus Cryosericota</taxon>
        <taxon>Candidatus Cryosericia</taxon>
        <taxon>Candidatus Cryosericales</taxon>
        <taxon>Candidatus Cryosericaceae</taxon>
        <taxon>Candidatus Cryosericum</taxon>
    </lineage>
</organism>
<dbReference type="OrthoDB" id="3078604at2"/>
<feature type="transmembrane region" description="Helical" evidence="1">
    <location>
        <begin position="82"/>
        <end position="104"/>
    </location>
</feature>
<dbReference type="Proteomes" id="UP000266328">
    <property type="component" value="Unassembled WGS sequence"/>
</dbReference>
<dbReference type="EMBL" id="QXIS01000033">
    <property type="protein sequence ID" value="RIE05732.1"/>
    <property type="molecule type" value="Genomic_DNA"/>
</dbReference>
<gene>
    <name evidence="2" type="ORF">SMC7_06145</name>
</gene>
<evidence type="ECO:0000313" key="2">
    <source>
        <dbReference type="EMBL" id="RIE05732.1"/>
    </source>
</evidence>
<dbReference type="RefSeq" id="WP_119089476.1">
    <property type="nucleotide sequence ID" value="NZ_QXIS01000033.1"/>
</dbReference>
<reference evidence="2 3" key="1">
    <citation type="submission" date="2018-09" db="EMBL/GenBank/DDBJ databases">
        <title>Discovery and Ecogenomic Context for Candidatus Cryosericales, a Global Caldiserica Order Active in Thawing Permafrost.</title>
        <authorList>
            <person name="Martinez M.A."/>
            <person name="Woodcroft B.J."/>
            <person name="Ignacio Espinoza J.C."/>
            <person name="Zayed A."/>
            <person name="Singleton C.M."/>
            <person name="Boyd J."/>
            <person name="Li Y.-F."/>
            <person name="Purvine S."/>
            <person name="Maughan H."/>
            <person name="Hodgkins S.B."/>
            <person name="Anderson D."/>
            <person name="Sederholm M."/>
            <person name="Temperton B."/>
            <person name="Saleska S.R."/>
            <person name="Tyson G.W."/>
            <person name="Rich V.I."/>
        </authorList>
    </citation>
    <scope>NUCLEOTIDE SEQUENCE [LARGE SCALE GENOMIC DNA]</scope>
    <source>
        <strain evidence="2 3">SMC7</strain>
    </source>
</reference>
<feature type="transmembrane region" description="Helical" evidence="1">
    <location>
        <begin position="110"/>
        <end position="134"/>
    </location>
</feature>
<proteinExistence type="predicted"/>
<keyword evidence="1" id="KW-0472">Membrane</keyword>